<proteinExistence type="predicted"/>
<feature type="transmembrane region" description="Helical" evidence="7">
    <location>
        <begin position="33"/>
        <end position="51"/>
    </location>
</feature>
<keyword evidence="5 7" id="KW-0472">Membrane</keyword>
<dbReference type="Proteomes" id="UP000019442">
    <property type="component" value="Chromosome"/>
</dbReference>
<dbReference type="OrthoDB" id="9763003at2"/>
<feature type="transmembrane region" description="Helical" evidence="7">
    <location>
        <begin position="268"/>
        <end position="287"/>
    </location>
</feature>
<dbReference type="GO" id="GO:0005436">
    <property type="term" value="F:sodium:phosphate symporter activity"/>
    <property type="evidence" value="ECO:0007669"/>
    <property type="project" value="InterPro"/>
</dbReference>
<keyword evidence="4 7" id="KW-1133">Transmembrane helix</keyword>
<evidence type="ECO:0000256" key="6">
    <source>
        <dbReference type="SAM" id="MobiDB-lite"/>
    </source>
</evidence>
<accession>W8KT14</accession>
<feature type="transmembrane region" description="Helical" evidence="7">
    <location>
        <begin position="307"/>
        <end position="330"/>
    </location>
</feature>
<dbReference type="GO" id="GO:0005886">
    <property type="term" value="C:plasma membrane"/>
    <property type="evidence" value="ECO:0007669"/>
    <property type="project" value="UniProtKB-SubCell"/>
</dbReference>
<feature type="transmembrane region" description="Helical" evidence="7">
    <location>
        <begin position="12"/>
        <end position="27"/>
    </location>
</feature>
<sequence>MHIHLLDPRRYWLLVVFIILGYGFWVSPHFKEIAAGVALFLFGMISLEKGFKAFTGGALERVLRRSTNRLWKSIAFGIGSTTLMQSSTLVSLITISFVSAEMITLAAGIGIIMGANLGTTTGAWLIAGLGLRVDIAGYAMPALVFGVVMLLQRSKLVKGLGYLALGVGFLFLGIHYMKEGFEAFQQAFELSAYEVPGLWGVLLFTGIGVLITVIMQSSHATLLVIIAALAAGQITYDAALALAIGANLGSAVTTAIGGMTANLGGKRLAMAHVIFNIMTAAVAIALIEQMGWVVDQLSVLMGIQDDLLLKLALFHTLFNLLGVLLLAPFIKQLEWALLRYVQFTPKSRAQPLYLYPGALETPASALTALRKEVGHLYDNAHDLIAHGVSLRRSVIASDDSLTEAVKKTHRIIPLDVDDVYEHKVKSLHNEVIAFASEIQGRELSEYAINQVYALQQASRDIVEAVKATKHLHKNLSRYGLSSNVPVREGYDDIRLRIARVLREIRQLRQQDPETVTSLSLDSLRLCMEKSGRRFTSDINRMVRSRRLSPAIATSMLNDEKYASEVCENLLEAAQALLQTGTLAEQAAEGALALDASDIERMASAEPDSPQPDHTHGDEKTAR</sequence>
<reference evidence="8 9" key="1">
    <citation type="journal article" date="2014" name="J Genomics">
        <title>Draft Genome Sequence of the Extremely Halophilic Phototrophic Purple Sulfur Bacterium Halorhodospira halochloris.</title>
        <authorList>
            <person name="Singh K.S."/>
            <person name="Kirksey J."/>
            <person name="Hoff W.D."/>
            <person name="Deole R."/>
        </authorList>
    </citation>
    <scope>NUCLEOTIDE SEQUENCE [LARGE SCALE GENOMIC DNA]</scope>
    <source>
        <strain evidence="8 9">A</strain>
    </source>
</reference>
<name>W8KT14_9GAMM</name>
<dbReference type="EMBL" id="CP007268">
    <property type="protein sequence ID" value="AHK78701.1"/>
    <property type="molecule type" value="Genomic_DNA"/>
</dbReference>
<gene>
    <name evidence="8" type="ORF">M911_05405</name>
</gene>
<comment type="subcellular location">
    <subcellularLocation>
        <location evidence="1">Cell membrane</location>
        <topology evidence="1">Multi-pass membrane protein</topology>
    </subcellularLocation>
</comment>
<keyword evidence="2" id="KW-1003">Cell membrane</keyword>
<feature type="transmembrane region" description="Helical" evidence="7">
    <location>
        <begin position="159"/>
        <end position="177"/>
    </location>
</feature>
<dbReference type="AlphaFoldDB" id="W8KT14"/>
<dbReference type="Pfam" id="PF02690">
    <property type="entry name" value="Na_Pi_cotrans"/>
    <property type="match status" value="2"/>
</dbReference>
<feature type="transmembrane region" description="Helical" evidence="7">
    <location>
        <begin position="135"/>
        <end position="152"/>
    </location>
</feature>
<dbReference type="HOGENOM" id="CLU_025623_1_0_6"/>
<feature type="transmembrane region" description="Helical" evidence="7">
    <location>
        <begin position="220"/>
        <end position="236"/>
    </location>
</feature>
<dbReference type="PANTHER" id="PTHR10010:SF46">
    <property type="entry name" value="SODIUM-DEPENDENT PHOSPHATE TRANSPORT PROTEIN 2B"/>
    <property type="match status" value="1"/>
</dbReference>
<evidence type="ECO:0000256" key="1">
    <source>
        <dbReference type="ARBA" id="ARBA00004651"/>
    </source>
</evidence>
<dbReference type="GO" id="GO:0044341">
    <property type="term" value="P:sodium-dependent phosphate transport"/>
    <property type="evidence" value="ECO:0007669"/>
    <property type="project" value="InterPro"/>
</dbReference>
<dbReference type="PANTHER" id="PTHR10010">
    <property type="entry name" value="SOLUTE CARRIER FAMILY 34 SODIUM PHOSPHATE , MEMBER 2-RELATED"/>
    <property type="match status" value="1"/>
</dbReference>
<evidence type="ECO:0000313" key="8">
    <source>
        <dbReference type="EMBL" id="AHK78701.1"/>
    </source>
</evidence>
<evidence type="ECO:0000256" key="4">
    <source>
        <dbReference type="ARBA" id="ARBA00022989"/>
    </source>
</evidence>
<keyword evidence="9" id="KW-1185">Reference proteome</keyword>
<evidence type="ECO:0000256" key="2">
    <source>
        <dbReference type="ARBA" id="ARBA00022475"/>
    </source>
</evidence>
<organism evidence="8 9">
    <name type="scientific">Ectothiorhodospira haloalkaliphila</name>
    <dbReference type="NCBI Taxonomy" id="421628"/>
    <lineage>
        <taxon>Bacteria</taxon>
        <taxon>Pseudomonadati</taxon>
        <taxon>Pseudomonadota</taxon>
        <taxon>Gammaproteobacteria</taxon>
        <taxon>Chromatiales</taxon>
        <taxon>Ectothiorhodospiraceae</taxon>
        <taxon>Ectothiorhodospira</taxon>
    </lineage>
</organism>
<keyword evidence="3 7" id="KW-0812">Transmembrane</keyword>
<evidence type="ECO:0000313" key="9">
    <source>
        <dbReference type="Proteomes" id="UP000019442"/>
    </source>
</evidence>
<dbReference type="NCBIfam" id="NF037997">
    <property type="entry name" value="Na_Pi_symport"/>
    <property type="match status" value="1"/>
</dbReference>
<evidence type="ECO:0000256" key="5">
    <source>
        <dbReference type="ARBA" id="ARBA00023136"/>
    </source>
</evidence>
<protein>
    <submittedName>
        <fullName evidence="8">Sodium:phosphate symporter</fullName>
    </submittedName>
</protein>
<dbReference type="PATRIC" id="fig|1354791.3.peg.1519"/>
<dbReference type="RefSeq" id="WP_025281086.1">
    <property type="nucleotide sequence ID" value="NZ_CP007268.1"/>
</dbReference>
<evidence type="ECO:0000256" key="7">
    <source>
        <dbReference type="SAM" id="Phobius"/>
    </source>
</evidence>
<feature type="transmembrane region" description="Helical" evidence="7">
    <location>
        <begin position="89"/>
        <end position="115"/>
    </location>
</feature>
<feature type="transmembrane region" description="Helical" evidence="7">
    <location>
        <begin position="197"/>
        <end position="215"/>
    </location>
</feature>
<feature type="compositionally biased region" description="Basic and acidic residues" evidence="6">
    <location>
        <begin position="610"/>
        <end position="622"/>
    </location>
</feature>
<dbReference type="InterPro" id="IPR003841">
    <property type="entry name" value="Na/Pi_transpt"/>
</dbReference>
<feature type="region of interest" description="Disordered" evidence="6">
    <location>
        <begin position="594"/>
        <end position="622"/>
    </location>
</feature>
<reference evidence="9" key="2">
    <citation type="submission" date="2014-02" db="EMBL/GenBank/DDBJ databases">
        <title>Draft Genome Sequence of extremely halophilic bacteria Halorhodospira halochloris.</title>
        <authorList>
            <person name="Singh K.S."/>
        </authorList>
    </citation>
    <scope>NUCLEOTIDE SEQUENCE [LARGE SCALE GENOMIC DNA]</scope>
    <source>
        <strain evidence="9">A</strain>
    </source>
</reference>
<dbReference type="KEGG" id="hhc:M911_05405"/>
<evidence type="ECO:0000256" key="3">
    <source>
        <dbReference type="ARBA" id="ARBA00022692"/>
    </source>
</evidence>